<dbReference type="InterPro" id="IPR014914">
    <property type="entry name" value="RES_dom"/>
</dbReference>
<dbReference type="SMART" id="SM00953">
    <property type="entry name" value="RES"/>
    <property type="match status" value="1"/>
</dbReference>
<evidence type="ECO:0000313" key="2">
    <source>
        <dbReference type="EMBL" id="ROQ20779.1"/>
    </source>
</evidence>
<evidence type="ECO:0000313" key="3">
    <source>
        <dbReference type="Proteomes" id="UP000273643"/>
    </source>
</evidence>
<comment type="caution">
    <text evidence="2">The sequence shown here is derived from an EMBL/GenBank/DDBJ whole genome shotgun (WGS) entry which is preliminary data.</text>
</comment>
<reference evidence="2 3" key="1">
    <citation type="submission" date="2018-11" db="EMBL/GenBank/DDBJ databases">
        <title>Genomic Encyclopedia of Type Strains, Phase IV (KMG-IV): sequencing the most valuable type-strain genomes for metagenomic binning, comparative biology and taxonomic classification.</title>
        <authorList>
            <person name="Goeker M."/>
        </authorList>
    </citation>
    <scope>NUCLEOTIDE SEQUENCE [LARGE SCALE GENOMIC DNA]</scope>
    <source>
        <strain evidence="2 3">DSM 16974</strain>
    </source>
</reference>
<name>A0A3N1NYA4_9GAMM</name>
<dbReference type="EMBL" id="RJUK01000001">
    <property type="protein sequence ID" value="ROQ20779.1"/>
    <property type="molecule type" value="Genomic_DNA"/>
</dbReference>
<organism evidence="2 3">
    <name type="scientific">Marinimicrobium koreense</name>
    <dbReference type="NCBI Taxonomy" id="306545"/>
    <lineage>
        <taxon>Bacteria</taxon>
        <taxon>Pseudomonadati</taxon>
        <taxon>Pseudomonadota</taxon>
        <taxon>Gammaproteobacteria</taxon>
        <taxon>Cellvibrionales</taxon>
        <taxon>Cellvibrionaceae</taxon>
        <taxon>Marinimicrobium</taxon>
    </lineage>
</organism>
<feature type="domain" description="RES" evidence="1">
    <location>
        <begin position="82"/>
        <end position="209"/>
    </location>
</feature>
<proteinExistence type="predicted"/>
<evidence type="ECO:0000259" key="1">
    <source>
        <dbReference type="SMART" id="SM00953"/>
    </source>
</evidence>
<dbReference type="Proteomes" id="UP000273643">
    <property type="component" value="Unassembled WGS sequence"/>
</dbReference>
<gene>
    <name evidence="2" type="ORF">EDC38_1396</name>
</gene>
<dbReference type="OrthoDB" id="9795903at2"/>
<sequence>MVAPLDVPEQQVDQLACHRLIPSRFPPITLFEDVADPEDFEALYQLQARTNPQLLAEAGDLGLIPRGEIPFGIRGCSYAVAPFTHVNPEGSRFSDGTFGVLYLAESVTTAIAEVRYHQQRYLSRVEGLRYDRLVFRSLVCGFSDTLLDLTRLTPDHQIYHPEDYSASQSLGGAARQQGTKGLTYLSVRNPGATCWALFTPRGVKSMVQSAHYEMIWDGEGISSVNRISKR</sequence>
<accession>A0A3N1NYA4</accession>
<dbReference type="RefSeq" id="WP_123637878.1">
    <property type="nucleotide sequence ID" value="NZ_RJUK01000001.1"/>
</dbReference>
<dbReference type="AlphaFoldDB" id="A0A3N1NYA4"/>
<dbReference type="Pfam" id="PF08808">
    <property type="entry name" value="RES"/>
    <property type="match status" value="1"/>
</dbReference>
<protein>
    <submittedName>
        <fullName evidence="2">RES domain-containing protein</fullName>
    </submittedName>
</protein>
<keyword evidence="3" id="KW-1185">Reference proteome</keyword>